<dbReference type="AlphaFoldDB" id="A0A9N9AS66"/>
<dbReference type="PANTHER" id="PTHR11102:SF160">
    <property type="entry name" value="ERAD-ASSOCIATED E3 UBIQUITIN-PROTEIN LIGASE COMPONENT HRD3"/>
    <property type="match status" value="1"/>
</dbReference>
<comment type="similarity">
    <text evidence="1">Belongs to the sel-1 family.</text>
</comment>
<protein>
    <submittedName>
        <fullName evidence="2">6146_t:CDS:1</fullName>
    </submittedName>
</protein>
<comment type="caution">
    <text evidence="2">The sequence shown here is derived from an EMBL/GenBank/DDBJ whole genome shotgun (WGS) entry which is preliminary data.</text>
</comment>
<gene>
    <name evidence="2" type="ORF">AGERDE_LOCUS6281</name>
</gene>
<organism evidence="2 3">
    <name type="scientific">Ambispora gerdemannii</name>
    <dbReference type="NCBI Taxonomy" id="144530"/>
    <lineage>
        <taxon>Eukaryota</taxon>
        <taxon>Fungi</taxon>
        <taxon>Fungi incertae sedis</taxon>
        <taxon>Mucoromycota</taxon>
        <taxon>Glomeromycotina</taxon>
        <taxon>Glomeromycetes</taxon>
        <taxon>Archaeosporales</taxon>
        <taxon>Ambisporaceae</taxon>
        <taxon>Ambispora</taxon>
    </lineage>
</organism>
<dbReference type="SMART" id="SM00671">
    <property type="entry name" value="SEL1"/>
    <property type="match status" value="3"/>
</dbReference>
<evidence type="ECO:0000313" key="3">
    <source>
        <dbReference type="Proteomes" id="UP000789831"/>
    </source>
</evidence>
<dbReference type="Proteomes" id="UP000789831">
    <property type="component" value="Unassembled WGS sequence"/>
</dbReference>
<accession>A0A9N9AS66</accession>
<dbReference type="EMBL" id="CAJVPL010000954">
    <property type="protein sequence ID" value="CAG8543008.1"/>
    <property type="molecule type" value="Genomic_DNA"/>
</dbReference>
<dbReference type="PANTHER" id="PTHR11102">
    <property type="entry name" value="SEL-1-LIKE PROTEIN"/>
    <property type="match status" value="1"/>
</dbReference>
<reference evidence="2" key="1">
    <citation type="submission" date="2021-06" db="EMBL/GenBank/DDBJ databases">
        <authorList>
            <person name="Kallberg Y."/>
            <person name="Tangrot J."/>
            <person name="Rosling A."/>
        </authorList>
    </citation>
    <scope>NUCLEOTIDE SEQUENCE</scope>
    <source>
        <strain evidence="2">MT106</strain>
    </source>
</reference>
<proteinExistence type="inferred from homology"/>
<keyword evidence="3" id="KW-1185">Reference proteome</keyword>
<evidence type="ECO:0000256" key="1">
    <source>
        <dbReference type="ARBA" id="ARBA00038101"/>
    </source>
</evidence>
<dbReference type="SUPFAM" id="SSF81901">
    <property type="entry name" value="HCP-like"/>
    <property type="match status" value="1"/>
</dbReference>
<evidence type="ECO:0000313" key="2">
    <source>
        <dbReference type="EMBL" id="CAG8543008.1"/>
    </source>
</evidence>
<dbReference type="OrthoDB" id="2384430at2759"/>
<dbReference type="Pfam" id="PF08238">
    <property type="entry name" value="Sel1"/>
    <property type="match status" value="4"/>
</dbReference>
<dbReference type="Gene3D" id="1.25.40.10">
    <property type="entry name" value="Tetratricopeptide repeat domain"/>
    <property type="match status" value="1"/>
</dbReference>
<dbReference type="InterPro" id="IPR011990">
    <property type="entry name" value="TPR-like_helical_dom_sf"/>
</dbReference>
<dbReference type="InterPro" id="IPR006597">
    <property type="entry name" value="Sel1-like"/>
</dbReference>
<name>A0A9N9AS66_9GLOM</name>
<sequence length="217" mass="24905">MTNLKELHTKFSSITNLGRNDDDFLLQCIEDYLTVTKITKAELFQNVLKFKTTSPKFACLLGFLYHYGIGTEVNLEEMFRLYTISAENNDPIGQAQLGRCYSDACGTEENNEKAFYWAKKSAENGNLTGAYNLADCYCWGIGTPVIKRYSFYWYQRSAEAGMNCSVFWLARCFRVGWGTNKDIHHALRLYRGIDHSSWMVEVKDVFKSSKLKGLHAM</sequence>
<dbReference type="InterPro" id="IPR050767">
    <property type="entry name" value="Sel1_AlgK"/>
</dbReference>